<evidence type="ECO:0000313" key="3">
    <source>
        <dbReference type="Proteomes" id="UP000828390"/>
    </source>
</evidence>
<proteinExistence type="predicted"/>
<organism evidence="2 3">
    <name type="scientific">Dreissena polymorpha</name>
    <name type="common">Zebra mussel</name>
    <name type="synonym">Mytilus polymorpha</name>
    <dbReference type="NCBI Taxonomy" id="45954"/>
    <lineage>
        <taxon>Eukaryota</taxon>
        <taxon>Metazoa</taxon>
        <taxon>Spiralia</taxon>
        <taxon>Lophotrochozoa</taxon>
        <taxon>Mollusca</taxon>
        <taxon>Bivalvia</taxon>
        <taxon>Autobranchia</taxon>
        <taxon>Heteroconchia</taxon>
        <taxon>Euheterodonta</taxon>
        <taxon>Imparidentia</taxon>
        <taxon>Neoheterodontei</taxon>
        <taxon>Myida</taxon>
        <taxon>Dreissenoidea</taxon>
        <taxon>Dreissenidae</taxon>
        <taxon>Dreissena</taxon>
    </lineage>
</organism>
<name>A0A9D4JTZ2_DREPO</name>
<evidence type="ECO:0008006" key="4">
    <source>
        <dbReference type="Google" id="ProtNLM"/>
    </source>
</evidence>
<reference evidence="2" key="1">
    <citation type="journal article" date="2019" name="bioRxiv">
        <title>The Genome of the Zebra Mussel, Dreissena polymorpha: A Resource for Invasive Species Research.</title>
        <authorList>
            <person name="McCartney M.A."/>
            <person name="Auch B."/>
            <person name="Kono T."/>
            <person name="Mallez S."/>
            <person name="Zhang Y."/>
            <person name="Obille A."/>
            <person name="Becker A."/>
            <person name="Abrahante J.E."/>
            <person name="Garbe J."/>
            <person name="Badalamenti J.P."/>
            <person name="Herman A."/>
            <person name="Mangelson H."/>
            <person name="Liachko I."/>
            <person name="Sullivan S."/>
            <person name="Sone E.D."/>
            <person name="Koren S."/>
            <person name="Silverstein K.A.T."/>
            <person name="Beckman K.B."/>
            <person name="Gohl D.M."/>
        </authorList>
    </citation>
    <scope>NUCLEOTIDE SEQUENCE</scope>
    <source>
        <strain evidence="2">Duluth1</strain>
        <tissue evidence="2">Whole animal</tissue>
    </source>
</reference>
<protein>
    <recommendedName>
        <fullName evidence="4">Prostamide/prostaglandin F synthase</fullName>
    </recommendedName>
</protein>
<sequence>MNIFNVFPSIFGKKAREVNDQAKKDNIGGNLAGDGMQNGGTLVIDKGGKVLLCFKQENAADHVENSEILKALGLNAGVTGGQSEGATGGAEGDGARKNVCKDDACN</sequence>
<feature type="region of interest" description="Disordered" evidence="1">
    <location>
        <begin position="82"/>
        <end position="106"/>
    </location>
</feature>
<evidence type="ECO:0000256" key="1">
    <source>
        <dbReference type="SAM" id="MobiDB-lite"/>
    </source>
</evidence>
<evidence type="ECO:0000313" key="2">
    <source>
        <dbReference type="EMBL" id="KAH3822814.1"/>
    </source>
</evidence>
<comment type="caution">
    <text evidence="2">The sequence shown here is derived from an EMBL/GenBank/DDBJ whole genome shotgun (WGS) entry which is preliminary data.</text>
</comment>
<dbReference type="Proteomes" id="UP000828390">
    <property type="component" value="Unassembled WGS sequence"/>
</dbReference>
<feature type="compositionally biased region" description="Basic and acidic residues" evidence="1">
    <location>
        <begin position="93"/>
        <end position="106"/>
    </location>
</feature>
<keyword evidence="3" id="KW-1185">Reference proteome</keyword>
<dbReference type="EMBL" id="JAIWYP010000005">
    <property type="protein sequence ID" value="KAH3822814.1"/>
    <property type="molecule type" value="Genomic_DNA"/>
</dbReference>
<gene>
    <name evidence="2" type="ORF">DPMN_124605</name>
</gene>
<dbReference type="Pfam" id="PF13911">
    <property type="entry name" value="AhpC-TSA_2"/>
    <property type="match status" value="1"/>
</dbReference>
<reference evidence="2" key="2">
    <citation type="submission" date="2020-11" db="EMBL/GenBank/DDBJ databases">
        <authorList>
            <person name="McCartney M.A."/>
            <person name="Auch B."/>
            <person name="Kono T."/>
            <person name="Mallez S."/>
            <person name="Becker A."/>
            <person name="Gohl D.M."/>
            <person name="Silverstein K.A.T."/>
            <person name="Koren S."/>
            <person name="Bechman K.B."/>
            <person name="Herman A."/>
            <person name="Abrahante J.E."/>
            <person name="Garbe J."/>
        </authorList>
    </citation>
    <scope>NUCLEOTIDE SEQUENCE</scope>
    <source>
        <strain evidence="2">Duluth1</strain>
        <tissue evidence="2">Whole animal</tissue>
    </source>
</reference>
<accession>A0A9D4JTZ2</accession>
<dbReference type="InterPro" id="IPR032801">
    <property type="entry name" value="PXL2A/B/C"/>
</dbReference>
<feature type="compositionally biased region" description="Gly residues" evidence="1">
    <location>
        <begin position="82"/>
        <end position="92"/>
    </location>
</feature>
<dbReference type="AlphaFoldDB" id="A0A9D4JTZ2"/>